<keyword evidence="2" id="KW-1185">Reference proteome</keyword>
<comment type="caution">
    <text evidence="1">The sequence shown here is derived from an EMBL/GenBank/DDBJ whole genome shotgun (WGS) entry which is preliminary data.</text>
</comment>
<reference evidence="1 2" key="1">
    <citation type="submission" date="2016-10" db="EMBL/GenBank/DDBJ databases">
        <title>Genome sequence of Streptomyces sp. MUSC 93.</title>
        <authorList>
            <person name="Lee L.-H."/>
            <person name="Ser H.-L."/>
            <person name="Law J.W.-F."/>
        </authorList>
    </citation>
    <scope>NUCLEOTIDE SEQUENCE [LARGE SCALE GENOMIC DNA]</scope>
    <source>
        <strain evidence="1 2">MUSC 93</strain>
    </source>
</reference>
<organism evidence="1 2">
    <name type="scientific">Streptomyces colonosanans</name>
    <dbReference type="NCBI Taxonomy" id="1428652"/>
    <lineage>
        <taxon>Bacteria</taxon>
        <taxon>Bacillati</taxon>
        <taxon>Actinomycetota</taxon>
        <taxon>Actinomycetes</taxon>
        <taxon>Kitasatosporales</taxon>
        <taxon>Streptomycetaceae</taxon>
        <taxon>Streptomyces</taxon>
    </lineage>
</organism>
<name>A0A1S2NXE3_9ACTN</name>
<dbReference type="GO" id="GO:0003824">
    <property type="term" value="F:catalytic activity"/>
    <property type="evidence" value="ECO:0007669"/>
    <property type="project" value="InterPro"/>
</dbReference>
<dbReference type="OrthoDB" id="9788221at2"/>
<sequence>MACLDDLVTPDIRFLRVFGDPNGDHGNVLGVVRDGRAFPGEESRQALARQLRLSETVFIDDAQRGVVDIYTPGTRLPFAGYPLVGVAWLLGLERLELPVGSIPVRRADGFTWIRARADWVPPRTLREYGSVQEVDALAVPEPGEWVYAWAWQDVAAGRIRARGFPGRGDGIDEDEATGAAALLLADRLGRAVTVTQGSGSQIMAAPGPDGTTDIGGRVCVMENPAC</sequence>
<dbReference type="Proteomes" id="UP000179935">
    <property type="component" value="Unassembled WGS sequence"/>
</dbReference>
<dbReference type="AlphaFoldDB" id="A0A1S2NXE3"/>
<dbReference type="Pfam" id="PF02567">
    <property type="entry name" value="PhzC-PhzF"/>
    <property type="match status" value="1"/>
</dbReference>
<dbReference type="SUPFAM" id="SSF54506">
    <property type="entry name" value="Diaminopimelate epimerase-like"/>
    <property type="match status" value="1"/>
</dbReference>
<evidence type="ECO:0000313" key="1">
    <source>
        <dbReference type="EMBL" id="OIJ86178.1"/>
    </source>
</evidence>
<gene>
    <name evidence="1" type="ORF">BIV24_27055</name>
</gene>
<dbReference type="InterPro" id="IPR003719">
    <property type="entry name" value="Phenazine_PhzF-like"/>
</dbReference>
<dbReference type="STRING" id="1428652.BIV24_27055"/>
<dbReference type="EMBL" id="MLYP01000079">
    <property type="protein sequence ID" value="OIJ86178.1"/>
    <property type="molecule type" value="Genomic_DNA"/>
</dbReference>
<accession>A0A1S2NXE3</accession>
<proteinExistence type="predicted"/>
<protein>
    <submittedName>
        <fullName evidence="1">Phenazine biosynthesis protein PhzC/PhzF</fullName>
    </submittedName>
</protein>
<dbReference type="Gene3D" id="3.10.310.10">
    <property type="entry name" value="Diaminopimelate Epimerase, Chain A, domain 1"/>
    <property type="match status" value="1"/>
</dbReference>
<evidence type="ECO:0000313" key="2">
    <source>
        <dbReference type="Proteomes" id="UP000179935"/>
    </source>
</evidence>